<name>A0A557S1H8_9GAMM</name>
<dbReference type="AlphaFoldDB" id="A0A557S1H8"/>
<dbReference type="InterPro" id="IPR036237">
    <property type="entry name" value="Xyl_isomerase-like_sf"/>
</dbReference>
<dbReference type="PANTHER" id="PTHR42194">
    <property type="entry name" value="UPF0276 PROTEIN HI_1600"/>
    <property type="match status" value="1"/>
</dbReference>
<evidence type="ECO:0000313" key="1">
    <source>
        <dbReference type="EMBL" id="TVO71227.1"/>
    </source>
</evidence>
<dbReference type="Gene3D" id="3.20.20.150">
    <property type="entry name" value="Divalent-metal-dependent TIM barrel enzymes"/>
    <property type="match status" value="1"/>
</dbReference>
<sequence length="278" mass="31433">MNQNIALPTLGFGLRLRADYLHSILNDKPELDWIEIITENFLGASEEALNQLEQIRSSYPIVMHGISLAIGSPWPLDQSYLDQVKKLVDRINPAWISDHLCWKGADDVQGQLLPLPYSEDTLEHVVSRIHQVQDFLGRQILLENVPIEQKSTQEMPEVEFIREVADRSDSLILIDIGNLLASSINQGFSAIDYINQIPAGRVQQVHLPDITFEANAENGGDNIPNITGPIWQLYTEVLDRFGLVTTMIEREDTIPTLEGILCDIKKIRKATEHHLNKN</sequence>
<evidence type="ECO:0000313" key="2">
    <source>
        <dbReference type="Proteomes" id="UP000316649"/>
    </source>
</evidence>
<keyword evidence="2" id="KW-1185">Reference proteome</keyword>
<dbReference type="Proteomes" id="UP000316649">
    <property type="component" value="Unassembled WGS sequence"/>
</dbReference>
<organism evidence="1 2">
    <name type="scientific">Sedimenticola selenatireducens</name>
    <dbReference type="NCBI Taxonomy" id="191960"/>
    <lineage>
        <taxon>Bacteria</taxon>
        <taxon>Pseudomonadati</taxon>
        <taxon>Pseudomonadota</taxon>
        <taxon>Gammaproteobacteria</taxon>
        <taxon>Chromatiales</taxon>
        <taxon>Sedimenticolaceae</taxon>
        <taxon>Sedimenticola</taxon>
    </lineage>
</organism>
<accession>A0A557S1H8</accession>
<dbReference type="Pfam" id="PF05114">
    <property type="entry name" value="MbnB_TglH_ChrH"/>
    <property type="match status" value="1"/>
</dbReference>
<gene>
    <name evidence="1" type="ORF">FHP88_14475</name>
</gene>
<protein>
    <submittedName>
        <fullName evidence="1">DUF692 domain-containing protein</fullName>
    </submittedName>
</protein>
<comment type="caution">
    <text evidence="1">The sequence shown here is derived from an EMBL/GenBank/DDBJ whole genome shotgun (WGS) entry which is preliminary data.</text>
</comment>
<dbReference type="OrthoDB" id="9763101at2"/>
<dbReference type="RefSeq" id="WP_144359806.1">
    <property type="nucleotide sequence ID" value="NZ_VMNH01000022.1"/>
</dbReference>
<dbReference type="NCBIfam" id="NF003818">
    <property type="entry name" value="PRK05409.1"/>
    <property type="match status" value="1"/>
</dbReference>
<proteinExistence type="predicted"/>
<dbReference type="SUPFAM" id="SSF51658">
    <property type="entry name" value="Xylose isomerase-like"/>
    <property type="match status" value="1"/>
</dbReference>
<dbReference type="EMBL" id="VMNH01000022">
    <property type="protein sequence ID" value="TVO71227.1"/>
    <property type="molecule type" value="Genomic_DNA"/>
</dbReference>
<reference evidence="1 2" key="1">
    <citation type="submission" date="2019-07" db="EMBL/GenBank/DDBJ databases">
        <title>The pathways for chlorine oxyanion respiration interact through the shared metabolite chlorate.</title>
        <authorList>
            <person name="Barnum T.P."/>
            <person name="Cheng Y."/>
            <person name="Hill K.A."/>
            <person name="Lucas L.N."/>
            <person name="Carlson H.K."/>
            <person name="Coates J.D."/>
        </authorList>
    </citation>
    <scope>NUCLEOTIDE SEQUENCE [LARGE SCALE GENOMIC DNA]</scope>
    <source>
        <strain evidence="1 2">BK-1</strain>
    </source>
</reference>
<dbReference type="InterPro" id="IPR007801">
    <property type="entry name" value="MbnB/TglH/ChrH"/>
</dbReference>
<dbReference type="PANTHER" id="PTHR42194:SF1">
    <property type="entry name" value="UPF0276 PROTEIN HI_1600"/>
    <property type="match status" value="1"/>
</dbReference>